<accession>A0A5C3MDP0</accession>
<name>A0A5C3MDP0_9AGAR</name>
<dbReference type="EMBL" id="ML213592">
    <property type="protein sequence ID" value="TFK42873.1"/>
    <property type="molecule type" value="Genomic_DNA"/>
</dbReference>
<dbReference type="AlphaFoldDB" id="A0A5C3MDP0"/>
<reference evidence="2 3" key="1">
    <citation type="journal article" date="2019" name="Nat. Ecol. Evol.">
        <title>Megaphylogeny resolves global patterns of mushroom evolution.</title>
        <authorList>
            <person name="Varga T."/>
            <person name="Krizsan K."/>
            <person name="Foldi C."/>
            <person name="Dima B."/>
            <person name="Sanchez-Garcia M."/>
            <person name="Sanchez-Ramirez S."/>
            <person name="Szollosi G.J."/>
            <person name="Szarkandi J.G."/>
            <person name="Papp V."/>
            <person name="Albert L."/>
            <person name="Andreopoulos W."/>
            <person name="Angelini C."/>
            <person name="Antonin V."/>
            <person name="Barry K.W."/>
            <person name="Bougher N.L."/>
            <person name="Buchanan P."/>
            <person name="Buyck B."/>
            <person name="Bense V."/>
            <person name="Catcheside P."/>
            <person name="Chovatia M."/>
            <person name="Cooper J."/>
            <person name="Damon W."/>
            <person name="Desjardin D."/>
            <person name="Finy P."/>
            <person name="Geml J."/>
            <person name="Haridas S."/>
            <person name="Hughes K."/>
            <person name="Justo A."/>
            <person name="Karasinski D."/>
            <person name="Kautmanova I."/>
            <person name="Kiss B."/>
            <person name="Kocsube S."/>
            <person name="Kotiranta H."/>
            <person name="LaButti K.M."/>
            <person name="Lechner B.E."/>
            <person name="Liimatainen K."/>
            <person name="Lipzen A."/>
            <person name="Lukacs Z."/>
            <person name="Mihaltcheva S."/>
            <person name="Morgado L.N."/>
            <person name="Niskanen T."/>
            <person name="Noordeloos M.E."/>
            <person name="Ohm R.A."/>
            <person name="Ortiz-Santana B."/>
            <person name="Ovrebo C."/>
            <person name="Racz N."/>
            <person name="Riley R."/>
            <person name="Savchenko A."/>
            <person name="Shiryaev A."/>
            <person name="Soop K."/>
            <person name="Spirin V."/>
            <person name="Szebenyi C."/>
            <person name="Tomsovsky M."/>
            <person name="Tulloss R.E."/>
            <person name="Uehling J."/>
            <person name="Grigoriev I.V."/>
            <person name="Vagvolgyi C."/>
            <person name="Papp T."/>
            <person name="Martin F.M."/>
            <person name="Miettinen O."/>
            <person name="Hibbett D.S."/>
            <person name="Nagy L.G."/>
        </authorList>
    </citation>
    <scope>NUCLEOTIDE SEQUENCE [LARGE SCALE GENOMIC DNA]</scope>
    <source>
        <strain evidence="2 3">CBS 166.37</strain>
    </source>
</reference>
<gene>
    <name evidence="2" type="ORF">BDQ12DRAFT_732465</name>
</gene>
<evidence type="ECO:0000313" key="3">
    <source>
        <dbReference type="Proteomes" id="UP000308652"/>
    </source>
</evidence>
<organism evidence="2 3">
    <name type="scientific">Crucibulum laeve</name>
    <dbReference type="NCBI Taxonomy" id="68775"/>
    <lineage>
        <taxon>Eukaryota</taxon>
        <taxon>Fungi</taxon>
        <taxon>Dikarya</taxon>
        <taxon>Basidiomycota</taxon>
        <taxon>Agaricomycotina</taxon>
        <taxon>Agaricomycetes</taxon>
        <taxon>Agaricomycetidae</taxon>
        <taxon>Agaricales</taxon>
        <taxon>Agaricineae</taxon>
        <taxon>Nidulariaceae</taxon>
        <taxon>Crucibulum</taxon>
    </lineage>
</organism>
<evidence type="ECO:0000313" key="2">
    <source>
        <dbReference type="EMBL" id="TFK42873.1"/>
    </source>
</evidence>
<dbReference type="Proteomes" id="UP000308652">
    <property type="component" value="Unassembled WGS sequence"/>
</dbReference>
<evidence type="ECO:0000256" key="1">
    <source>
        <dbReference type="SAM" id="MobiDB-lite"/>
    </source>
</evidence>
<feature type="region of interest" description="Disordered" evidence="1">
    <location>
        <begin position="101"/>
        <end position="127"/>
    </location>
</feature>
<feature type="region of interest" description="Disordered" evidence="1">
    <location>
        <begin position="153"/>
        <end position="204"/>
    </location>
</feature>
<dbReference type="OrthoDB" id="4062651at2759"/>
<proteinExistence type="predicted"/>
<protein>
    <submittedName>
        <fullName evidence="2">Uncharacterized protein</fullName>
    </submittedName>
</protein>
<sequence length="204" mass="22277">MTSTFTPSTIDLSVEKDWPANLGMLDWDNTNIVFTKRSLVEFLKYTGTTVDPNFTNIAKLPRYAQFGKLSSKVETAAADSSAAPAAVNESLSSTAFKPTRRVRTVPGGPHTELFGHEDEDDALSTAPPKPHNTSACYLCHFLLLDESGINFSSSVKPSRRVRTNPGGNSSMSSLWDPEETPEEFKPTRRVRQGPGGEDHIGGIF</sequence>
<keyword evidence="3" id="KW-1185">Reference proteome</keyword>